<protein>
    <recommendedName>
        <fullName evidence="2">VWFA domain-containing protein</fullName>
    </recommendedName>
</protein>
<evidence type="ECO:0000313" key="3">
    <source>
        <dbReference type="EMBL" id="KAK9917931.1"/>
    </source>
</evidence>
<dbReference type="EMBL" id="JALJOT010000002">
    <property type="protein sequence ID" value="KAK9917931.1"/>
    <property type="molecule type" value="Genomic_DNA"/>
</dbReference>
<evidence type="ECO:0000259" key="2">
    <source>
        <dbReference type="SMART" id="SM00327"/>
    </source>
</evidence>
<dbReference type="InterPro" id="IPR002035">
    <property type="entry name" value="VWF_A"/>
</dbReference>
<dbReference type="SMART" id="SM00327">
    <property type="entry name" value="VWA"/>
    <property type="match status" value="1"/>
</dbReference>
<feature type="region of interest" description="Disordered" evidence="1">
    <location>
        <begin position="588"/>
        <end position="620"/>
    </location>
</feature>
<feature type="compositionally biased region" description="Low complexity" evidence="1">
    <location>
        <begin position="166"/>
        <end position="175"/>
    </location>
</feature>
<gene>
    <name evidence="3" type="ORF">WJX75_009778</name>
</gene>
<dbReference type="Gene3D" id="3.40.50.410">
    <property type="entry name" value="von Willebrand factor, type A domain"/>
    <property type="match status" value="1"/>
</dbReference>
<evidence type="ECO:0000313" key="4">
    <source>
        <dbReference type="Proteomes" id="UP001491310"/>
    </source>
</evidence>
<accession>A0ABR2Z2H0</accession>
<comment type="caution">
    <text evidence="3">The sequence shown here is derived from an EMBL/GenBank/DDBJ whole genome shotgun (WGS) entry which is preliminary data.</text>
</comment>
<feature type="region of interest" description="Disordered" evidence="1">
    <location>
        <begin position="166"/>
        <end position="189"/>
    </location>
</feature>
<reference evidence="3 4" key="1">
    <citation type="journal article" date="2024" name="Nat. Commun.">
        <title>Phylogenomics reveals the evolutionary origins of lichenization in chlorophyte algae.</title>
        <authorList>
            <person name="Puginier C."/>
            <person name="Libourel C."/>
            <person name="Otte J."/>
            <person name="Skaloud P."/>
            <person name="Haon M."/>
            <person name="Grisel S."/>
            <person name="Petersen M."/>
            <person name="Berrin J.G."/>
            <person name="Delaux P.M."/>
            <person name="Dal Grande F."/>
            <person name="Keller J."/>
        </authorList>
    </citation>
    <scope>NUCLEOTIDE SEQUENCE [LARGE SCALE GENOMIC DNA]</scope>
    <source>
        <strain evidence="3 4">SAG 216-7</strain>
    </source>
</reference>
<dbReference type="SUPFAM" id="SSF53300">
    <property type="entry name" value="vWA-like"/>
    <property type="match status" value="1"/>
</dbReference>
<sequence>MPWLLRLAHIRAKVQGGDSNEALRDNARGILLWKAALERGLLPDDETLKQLSADPDLPICGRDIGELSWPEEPLRFALIRSLSTLGVSRFCEKYPAVLATLQRSLLELVCKYQKQVLGLEEEVEGRAVDASGNVYMTVEELMKQEAERRAARASKASPAAAAAAATAAAAAASQPEESEEDEELAAERSSWSRERVIAEQLVEALLEEWRAPIETLGRAGKAFDGLEALLGGGRNGTFDLQGNVWRRKGWAEMDKMRSKLEDLKELRDLVRSLGRGGGWGPLRRAPIQYLDMKGRPGLLRTVLEAQETRGLTRSDDISRLLPSEAANMARGRRIRQSKLLFFAKLAEKGLQTYERDGWSEFDTQIVPERREIRPTADRGPILLCVDTSGSMRGARETVAKALALECMRAARAQERGCFVFAFSGPQEVRELELGTDMASVNNLLAFLEKVFNGGSDFNEPVKRCLDRLHTAAWANSDILLVSDGELRQPGSEIMRKLSGAKDKLGLRVHGLIVGSPEKKRADPAVLRSLCSHTLPSGKNEVTVTEFEGWASVAADKEIAFDWDDAAGNAARREAGLKLEALRKAEMRRRRLEEKGAAEPKKAGAKRDIARAMPKLGQTEF</sequence>
<dbReference type="Pfam" id="PF13519">
    <property type="entry name" value="VWA_2"/>
    <property type="match status" value="1"/>
</dbReference>
<dbReference type="PANTHER" id="PTHR36846:SF1">
    <property type="entry name" value="PROTEIN VIAA"/>
    <property type="match status" value="1"/>
</dbReference>
<proteinExistence type="predicted"/>
<keyword evidence="4" id="KW-1185">Reference proteome</keyword>
<dbReference type="PANTHER" id="PTHR36846">
    <property type="entry name" value="PROTEIN VIAA"/>
    <property type="match status" value="1"/>
</dbReference>
<organism evidence="3 4">
    <name type="scientific">Coccomyxa subellipsoidea</name>
    <dbReference type="NCBI Taxonomy" id="248742"/>
    <lineage>
        <taxon>Eukaryota</taxon>
        <taxon>Viridiplantae</taxon>
        <taxon>Chlorophyta</taxon>
        <taxon>core chlorophytes</taxon>
        <taxon>Trebouxiophyceae</taxon>
        <taxon>Trebouxiophyceae incertae sedis</taxon>
        <taxon>Coccomyxaceae</taxon>
        <taxon>Coccomyxa</taxon>
    </lineage>
</organism>
<feature type="compositionally biased region" description="Basic and acidic residues" evidence="1">
    <location>
        <begin position="588"/>
        <end position="609"/>
    </location>
</feature>
<feature type="domain" description="VWFA" evidence="2">
    <location>
        <begin position="378"/>
        <end position="551"/>
    </location>
</feature>
<dbReference type="InterPro" id="IPR036465">
    <property type="entry name" value="vWFA_dom_sf"/>
</dbReference>
<dbReference type="Proteomes" id="UP001491310">
    <property type="component" value="Unassembled WGS sequence"/>
</dbReference>
<name>A0ABR2Z2H0_9CHLO</name>
<evidence type="ECO:0000256" key="1">
    <source>
        <dbReference type="SAM" id="MobiDB-lite"/>
    </source>
</evidence>